<proteinExistence type="predicted"/>
<sequence>MADNKSCEVIGGKRMCGKTSELIRMAFREQLYILCADKRMAKIIYEQAKEMDLEIPYPITPDDLPLRNPCINRVLIDEVEILLQRLIGKRVSAMSTSYQLRELPEPNESGNKSKSVGSITIDVDFNDALTGLKAIQREARKATAALKDLETKATETTIKVSYPSDVKEES</sequence>
<name>A0ABQ2P3A0_9BACI</name>
<comment type="caution">
    <text evidence="1">The sequence shown here is derived from an EMBL/GenBank/DDBJ whole genome shotgun (WGS) entry which is preliminary data.</text>
</comment>
<accession>A0ABQ2P3A0</accession>
<protein>
    <recommendedName>
        <fullName evidence="3">AAA domain-containing protein</fullName>
    </recommendedName>
</protein>
<dbReference type="EMBL" id="BMLW01000028">
    <property type="protein sequence ID" value="GGP17217.1"/>
    <property type="molecule type" value="Genomic_DNA"/>
</dbReference>
<keyword evidence="2" id="KW-1185">Reference proteome</keyword>
<reference evidence="2" key="1">
    <citation type="journal article" date="2019" name="Int. J. Syst. Evol. Microbiol.">
        <title>The Global Catalogue of Microorganisms (GCM) 10K type strain sequencing project: providing services to taxonomists for standard genome sequencing and annotation.</title>
        <authorList>
            <consortium name="The Broad Institute Genomics Platform"/>
            <consortium name="The Broad Institute Genome Sequencing Center for Infectious Disease"/>
            <person name="Wu L."/>
            <person name="Ma J."/>
        </authorList>
    </citation>
    <scope>NUCLEOTIDE SEQUENCE [LARGE SCALE GENOMIC DNA]</scope>
    <source>
        <strain evidence="2">CGMCC 1.7693</strain>
    </source>
</reference>
<evidence type="ECO:0000313" key="1">
    <source>
        <dbReference type="EMBL" id="GGP17217.1"/>
    </source>
</evidence>
<evidence type="ECO:0000313" key="2">
    <source>
        <dbReference type="Proteomes" id="UP000641206"/>
    </source>
</evidence>
<organism evidence="1 2">
    <name type="scientific">Oceanobacillus neutriphilus</name>
    <dbReference type="NCBI Taxonomy" id="531815"/>
    <lineage>
        <taxon>Bacteria</taxon>
        <taxon>Bacillati</taxon>
        <taxon>Bacillota</taxon>
        <taxon>Bacilli</taxon>
        <taxon>Bacillales</taxon>
        <taxon>Bacillaceae</taxon>
        <taxon>Oceanobacillus</taxon>
    </lineage>
</organism>
<dbReference type="Proteomes" id="UP000641206">
    <property type="component" value="Unassembled WGS sequence"/>
</dbReference>
<gene>
    <name evidence="1" type="ORF">GCM10011346_52230</name>
</gene>
<evidence type="ECO:0008006" key="3">
    <source>
        <dbReference type="Google" id="ProtNLM"/>
    </source>
</evidence>
<dbReference type="RefSeq" id="WP_188738702.1">
    <property type="nucleotide sequence ID" value="NZ_BMLW01000028.1"/>
</dbReference>